<evidence type="ECO:0000313" key="1">
    <source>
        <dbReference type="EMBL" id="KAJ8712082.1"/>
    </source>
</evidence>
<organism evidence="1 2">
    <name type="scientific">Mythimna separata</name>
    <name type="common">Oriental armyworm</name>
    <name type="synonym">Pseudaletia separata</name>
    <dbReference type="NCBI Taxonomy" id="271217"/>
    <lineage>
        <taxon>Eukaryota</taxon>
        <taxon>Metazoa</taxon>
        <taxon>Ecdysozoa</taxon>
        <taxon>Arthropoda</taxon>
        <taxon>Hexapoda</taxon>
        <taxon>Insecta</taxon>
        <taxon>Pterygota</taxon>
        <taxon>Neoptera</taxon>
        <taxon>Endopterygota</taxon>
        <taxon>Lepidoptera</taxon>
        <taxon>Glossata</taxon>
        <taxon>Ditrysia</taxon>
        <taxon>Noctuoidea</taxon>
        <taxon>Noctuidae</taxon>
        <taxon>Noctuinae</taxon>
        <taxon>Hadenini</taxon>
        <taxon>Mythimna</taxon>
    </lineage>
</organism>
<evidence type="ECO:0008006" key="3">
    <source>
        <dbReference type="Google" id="ProtNLM"/>
    </source>
</evidence>
<sequence>MVPAFTADLRMTEGVVTETFSDDTAILSVDTSPDVALQKLQTSLNQVSQWLKDWRIKANETKSVQISYFDTERPFINWYDKTAFSYFNLISKRLNRQDPRHYVEVQAHSLFTMTNKFKLDFYFYQFLTNRYRPSFVEMHMSFCDMMQSDTIFGPTMLRAMGGKTCPYPPGIYDLKNLSIPYVPKNFPFTKGRIYCNGTLTEGGVTRAICHGHIDVEVKTWHKTKKTRKNTSVP</sequence>
<keyword evidence="2" id="KW-1185">Reference proteome</keyword>
<dbReference type="EMBL" id="JARGEI010000021">
    <property type="protein sequence ID" value="KAJ8712082.1"/>
    <property type="molecule type" value="Genomic_DNA"/>
</dbReference>
<dbReference type="AlphaFoldDB" id="A0AAD7YE95"/>
<name>A0AAD7YE95_MYTSE</name>
<evidence type="ECO:0000313" key="2">
    <source>
        <dbReference type="Proteomes" id="UP001231518"/>
    </source>
</evidence>
<protein>
    <recommendedName>
        <fullName evidence="3">Reverse transcriptase domain-containing protein</fullName>
    </recommendedName>
</protein>
<proteinExistence type="predicted"/>
<dbReference type="Proteomes" id="UP001231518">
    <property type="component" value="Chromosome 17"/>
</dbReference>
<reference evidence="1" key="1">
    <citation type="submission" date="2023-03" db="EMBL/GenBank/DDBJ databases">
        <title>Chromosome-level genomes of two armyworms, Mythimna separata and Mythimna loreyi, provide insights into the biosynthesis and reception of sex pheromones.</title>
        <authorList>
            <person name="Zhao H."/>
        </authorList>
    </citation>
    <scope>NUCLEOTIDE SEQUENCE</scope>
    <source>
        <strain evidence="1">BeijingLab</strain>
        <tissue evidence="1">Pupa</tissue>
    </source>
</reference>
<comment type="caution">
    <text evidence="1">The sequence shown here is derived from an EMBL/GenBank/DDBJ whole genome shotgun (WGS) entry which is preliminary data.</text>
</comment>
<accession>A0AAD7YE95</accession>
<gene>
    <name evidence="1" type="ORF">PYW07_004924</name>
</gene>